<dbReference type="Gene3D" id="3.40.250.10">
    <property type="entry name" value="Rhodanese-like domain"/>
    <property type="match status" value="1"/>
</dbReference>
<proteinExistence type="predicted"/>
<dbReference type="PANTHER" id="PTHR43031">
    <property type="entry name" value="FAD-DEPENDENT OXIDOREDUCTASE"/>
    <property type="match status" value="1"/>
</dbReference>
<dbReference type="eggNOG" id="arCOG02021">
    <property type="taxonomic scope" value="Archaea"/>
</dbReference>
<dbReference type="Pfam" id="PF00581">
    <property type="entry name" value="Rhodanese"/>
    <property type="match status" value="1"/>
</dbReference>
<gene>
    <name evidence="3" type="ORF">MBEHAL_1945</name>
</gene>
<dbReference type="Proteomes" id="UP000016986">
    <property type="component" value="Unassembled WGS sequence"/>
</dbReference>
<evidence type="ECO:0000313" key="3">
    <source>
        <dbReference type="EMBL" id="GAD53185.1"/>
    </source>
</evidence>
<dbReference type="OrthoDB" id="135517at2157"/>
<dbReference type="SMART" id="SM00450">
    <property type="entry name" value="RHOD"/>
    <property type="match status" value="1"/>
</dbReference>
<organism evidence="3 4">
    <name type="scientific">Halarchaeum acidiphilum MH1-52-1</name>
    <dbReference type="NCBI Taxonomy" id="1261545"/>
    <lineage>
        <taxon>Archaea</taxon>
        <taxon>Methanobacteriati</taxon>
        <taxon>Methanobacteriota</taxon>
        <taxon>Stenosarchaea group</taxon>
        <taxon>Halobacteria</taxon>
        <taxon>Halobacteriales</taxon>
        <taxon>Halobacteriaceae</taxon>
    </lineage>
</organism>
<feature type="compositionally biased region" description="Basic and acidic residues" evidence="1">
    <location>
        <begin position="1"/>
        <end position="16"/>
    </location>
</feature>
<evidence type="ECO:0000313" key="4">
    <source>
        <dbReference type="Proteomes" id="UP000016986"/>
    </source>
</evidence>
<dbReference type="SUPFAM" id="SSF52821">
    <property type="entry name" value="Rhodanese/Cell cycle control phosphatase"/>
    <property type="match status" value="1"/>
</dbReference>
<dbReference type="CDD" id="cd00158">
    <property type="entry name" value="RHOD"/>
    <property type="match status" value="1"/>
</dbReference>
<keyword evidence="4" id="KW-1185">Reference proteome</keyword>
<accession>U2YVX8</accession>
<dbReference type="InterPro" id="IPR036873">
    <property type="entry name" value="Rhodanese-like_dom_sf"/>
</dbReference>
<evidence type="ECO:0000256" key="1">
    <source>
        <dbReference type="SAM" id="MobiDB-lite"/>
    </source>
</evidence>
<sequence length="126" mass="13641">MTADEIAARGTDRPTPLERLVSPMPDELSPEEVEERLVDDGFALVDIRDPDSYAAGHVPGAENLTTRELQSVVEDRDWGESVAFVCYLGKSSKEAAAFVEQYGDAGETYSVAGGMDAWDGPVESEE</sequence>
<feature type="region of interest" description="Disordered" evidence="1">
    <location>
        <begin position="1"/>
        <end position="30"/>
    </location>
</feature>
<reference evidence="3 4" key="1">
    <citation type="submission" date="2013-09" db="EMBL/GenBank/DDBJ databases">
        <title>Whole genome sequencing of Halarchaeum acidiphilum strain MH1-52-1.</title>
        <authorList>
            <person name="Shimane Y."/>
            <person name="Minegishi H."/>
            <person name="Nishi S."/>
            <person name="Echigo A."/>
            <person name="Shuto A."/>
            <person name="Konishi M."/>
            <person name="Ito T."/>
            <person name="Ohkuma M."/>
            <person name="Ohta Y."/>
            <person name="Nagano Y."/>
            <person name="Tsubouchi T."/>
            <person name="Mori K."/>
            <person name="Usui K."/>
            <person name="Kamekura M."/>
            <person name="Usami R."/>
            <person name="Takaki Y."/>
            <person name="Hatada Y."/>
        </authorList>
    </citation>
    <scope>NUCLEOTIDE SEQUENCE [LARGE SCALE GENOMIC DNA]</scope>
    <source>
        <strain evidence="3 4">JCM 16109</strain>
    </source>
</reference>
<dbReference type="PROSITE" id="PS50206">
    <property type="entry name" value="RHODANESE_3"/>
    <property type="match status" value="1"/>
</dbReference>
<dbReference type="GO" id="GO:0004792">
    <property type="term" value="F:thiosulfate-cyanide sulfurtransferase activity"/>
    <property type="evidence" value="ECO:0007669"/>
    <property type="project" value="InterPro"/>
</dbReference>
<dbReference type="InterPro" id="IPR050229">
    <property type="entry name" value="GlpE_sulfurtransferase"/>
</dbReference>
<dbReference type="PROSITE" id="PS00380">
    <property type="entry name" value="RHODANESE_1"/>
    <property type="match status" value="1"/>
</dbReference>
<evidence type="ECO:0000259" key="2">
    <source>
        <dbReference type="PROSITE" id="PS50206"/>
    </source>
</evidence>
<protein>
    <submittedName>
        <fullName evidence="3">Thiosulfate sulfurtransferase GlpE</fullName>
    </submittedName>
</protein>
<feature type="domain" description="Rhodanese" evidence="2">
    <location>
        <begin position="38"/>
        <end position="124"/>
    </location>
</feature>
<dbReference type="InterPro" id="IPR001763">
    <property type="entry name" value="Rhodanese-like_dom"/>
</dbReference>
<keyword evidence="3" id="KW-0808">Transferase</keyword>
<dbReference type="PANTHER" id="PTHR43031:SF6">
    <property type="entry name" value="THIOSULFATE SULFURTRANSFERASE GLPE"/>
    <property type="match status" value="1"/>
</dbReference>
<dbReference type="RefSeq" id="WP_020221994.1">
    <property type="nucleotide sequence ID" value="NZ_BANO01000135.1"/>
</dbReference>
<name>U2YVX8_9EURY</name>
<dbReference type="EMBL" id="BATA01000052">
    <property type="protein sequence ID" value="GAD53185.1"/>
    <property type="molecule type" value="Genomic_DNA"/>
</dbReference>
<dbReference type="AlphaFoldDB" id="U2YVX8"/>
<comment type="caution">
    <text evidence="3">The sequence shown here is derived from an EMBL/GenBank/DDBJ whole genome shotgun (WGS) entry which is preliminary data.</text>
</comment>
<dbReference type="InterPro" id="IPR001307">
    <property type="entry name" value="Thiosulphate_STrfase_CS"/>
</dbReference>